<dbReference type="InterPro" id="IPR050511">
    <property type="entry name" value="AMPK_gamma/SDS23_families"/>
</dbReference>
<evidence type="ECO:0000259" key="4">
    <source>
        <dbReference type="PROSITE" id="PS51371"/>
    </source>
</evidence>
<gene>
    <name evidence="5" type="ORF">FVE85_0482</name>
</gene>
<reference evidence="6" key="1">
    <citation type="journal article" date="2019" name="Nat. Commun.">
        <title>Expansion of phycobilisome linker gene families in mesophilic red algae.</title>
        <authorList>
            <person name="Lee J."/>
            <person name="Kim D."/>
            <person name="Bhattacharya D."/>
            <person name="Yoon H.S."/>
        </authorList>
    </citation>
    <scope>NUCLEOTIDE SEQUENCE [LARGE SCALE GENOMIC DNA]</scope>
    <source>
        <strain evidence="6">CCMP 1328</strain>
    </source>
</reference>
<protein>
    <submittedName>
        <fullName evidence="5">5'-AMP-activated protein kinase subunit gamma-3</fullName>
    </submittedName>
</protein>
<feature type="domain" description="CBS" evidence="4">
    <location>
        <begin position="19"/>
        <end position="79"/>
    </location>
</feature>
<keyword evidence="2 3" id="KW-0129">CBS domain</keyword>
<dbReference type="SMART" id="SM00116">
    <property type="entry name" value="CBS"/>
    <property type="match status" value="4"/>
</dbReference>
<evidence type="ECO:0000313" key="5">
    <source>
        <dbReference type="EMBL" id="KAA8496753.1"/>
    </source>
</evidence>
<dbReference type="Pfam" id="PF00571">
    <property type="entry name" value="CBS"/>
    <property type="match status" value="1"/>
</dbReference>
<dbReference type="Proteomes" id="UP000324585">
    <property type="component" value="Unassembled WGS sequence"/>
</dbReference>
<dbReference type="Gene3D" id="3.10.580.10">
    <property type="entry name" value="CBS-domain"/>
    <property type="match status" value="2"/>
</dbReference>
<organism evidence="5 6">
    <name type="scientific">Porphyridium purpureum</name>
    <name type="common">Red alga</name>
    <name type="synonym">Porphyridium cruentum</name>
    <dbReference type="NCBI Taxonomy" id="35688"/>
    <lineage>
        <taxon>Eukaryota</taxon>
        <taxon>Rhodophyta</taxon>
        <taxon>Bangiophyceae</taxon>
        <taxon>Porphyridiales</taxon>
        <taxon>Porphyridiaceae</taxon>
        <taxon>Porphyridium</taxon>
    </lineage>
</organism>
<evidence type="ECO:0000256" key="2">
    <source>
        <dbReference type="ARBA" id="ARBA00023122"/>
    </source>
</evidence>
<dbReference type="SUPFAM" id="SSF54631">
    <property type="entry name" value="CBS-domain pair"/>
    <property type="match status" value="2"/>
</dbReference>
<comment type="caution">
    <text evidence="5">The sequence shown here is derived from an EMBL/GenBank/DDBJ whole genome shotgun (WGS) entry which is preliminary data.</text>
</comment>
<dbReference type="PANTHER" id="PTHR13780">
    <property type="entry name" value="AMP-ACTIVATED PROTEIN KINASE, GAMMA REGULATORY SUBUNIT"/>
    <property type="match status" value="1"/>
</dbReference>
<dbReference type="InterPro" id="IPR000644">
    <property type="entry name" value="CBS_dom"/>
</dbReference>
<dbReference type="OrthoDB" id="449052at2759"/>
<proteinExistence type="predicted"/>
<accession>A0A5J4Z1J3</accession>
<dbReference type="CDD" id="cd02205">
    <property type="entry name" value="CBS_pair_SF"/>
    <property type="match status" value="1"/>
</dbReference>
<dbReference type="InterPro" id="IPR046342">
    <property type="entry name" value="CBS_dom_sf"/>
</dbReference>
<keyword evidence="5" id="KW-0418">Kinase</keyword>
<keyword evidence="6" id="KW-1185">Reference proteome</keyword>
<sequence length="316" mass="34806">MVTEEKSMHDVPAGSALQQDPRELVVVAEGDSLSTVFALLQKHNSLIAPVYSAAEKKWIGFIDVVDVLTTILSSPEDDGADENDDAPVSGYTARDAINRSKRHPFVSIKESDTMYQAAKTMVERKVHYLAVFGGPNSTKLLNVLDGWQILSYVFHKLPAPLRNPKVADFGNMEPVLTVNSNVTAIQAFNTLIEKNAEFAAVVDENTGKLVDSISGFDSKLLYIHESTWLDLQDTVLHYLRKSADTVEATVTTTKEKKVLLQTLMNSNCVYASTLASWADVCTAMVDNELMHLYIAEDEDMHPKGSIGLREMLGALL</sequence>
<name>A0A5J4Z1J3_PORPP</name>
<evidence type="ECO:0000256" key="1">
    <source>
        <dbReference type="ARBA" id="ARBA00022737"/>
    </source>
</evidence>
<dbReference type="AlphaFoldDB" id="A0A5J4Z1J3"/>
<dbReference type="PROSITE" id="PS51371">
    <property type="entry name" value="CBS"/>
    <property type="match status" value="1"/>
</dbReference>
<evidence type="ECO:0000256" key="3">
    <source>
        <dbReference type="PROSITE-ProRule" id="PRU00703"/>
    </source>
</evidence>
<keyword evidence="5" id="KW-0808">Transferase</keyword>
<evidence type="ECO:0000313" key="6">
    <source>
        <dbReference type="Proteomes" id="UP000324585"/>
    </source>
</evidence>
<dbReference type="GO" id="GO:0016301">
    <property type="term" value="F:kinase activity"/>
    <property type="evidence" value="ECO:0007669"/>
    <property type="project" value="UniProtKB-KW"/>
</dbReference>
<keyword evidence="1" id="KW-0677">Repeat</keyword>
<dbReference type="EMBL" id="VRMN01000002">
    <property type="protein sequence ID" value="KAA8496753.1"/>
    <property type="molecule type" value="Genomic_DNA"/>
</dbReference>